<organism evidence="12 13">
    <name type="scientific">Sorangium atrum</name>
    <dbReference type="NCBI Taxonomy" id="2995308"/>
    <lineage>
        <taxon>Bacteria</taxon>
        <taxon>Pseudomonadati</taxon>
        <taxon>Myxococcota</taxon>
        <taxon>Polyangia</taxon>
        <taxon>Polyangiales</taxon>
        <taxon>Polyangiaceae</taxon>
        <taxon>Sorangium</taxon>
    </lineage>
</organism>
<dbReference type="SUPFAM" id="SSF47757">
    <property type="entry name" value="Chemotaxis receptor methyltransferase CheR, N-terminal domain"/>
    <property type="match status" value="1"/>
</dbReference>
<dbReference type="InterPro" id="IPR022641">
    <property type="entry name" value="CheR_N"/>
</dbReference>
<dbReference type="Pfam" id="PF01739">
    <property type="entry name" value="CheR"/>
    <property type="match status" value="1"/>
</dbReference>
<dbReference type="PROSITE" id="PS50122">
    <property type="entry name" value="CHEB"/>
    <property type="match status" value="1"/>
</dbReference>
<feature type="domain" description="CheB-type methylesterase" evidence="10">
    <location>
        <begin position="49"/>
        <end position="234"/>
    </location>
</feature>
<dbReference type="PRINTS" id="PR00996">
    <property type="entry name" value="CHERMTFRASE"/>
</dbReference>
<name>A0ABT5CA00_9BACT</name>
<evidence type="ECO:0000256" key="8">
    <source>
        <dbReference type="SAM" id="MobiDB-lite"/>
    </source>
</evidence>
<evidence type="ECO:0000256" key="5">
    <source>
        <dbReference type="ARBA" id="ARBA00022691"/>
    </source>
</evidence>
<dbReference type="InterPro" id="IPR013656">
    <property type="entry name" value="PAS_4"/>
</dbReference>
<evidence type="ECO:0000313" key="13">
    <source>
        <dbReference type="Proteomes" id="UP001217485"/>
    </source>
</evidence>
<dbReference type="Pfam" id="PF01339">
    <property type="entry name" value="CheB_methylest"/>
    <property type="match status" value="1"/>
</dbReference>
<dbReference type="Gene3D" id="3.40.50.150">
    <property type="entry name" value="Vaccinia Virus protein VP39"/>
    <property type="match status" value="1"/>
</dbReference>
<keyword evidence="3" id="KW-0489">Methyltransferase</keyword>
<dbReference type="RefSeq" id="WP_272101412.1">
    <property type="nucleotide sequence ID" value="NZ_JAQNDK010000004.1"/>
</dbReference>
<dbReference type="InterPro" id="IPR035965">
    <property type="entry name" value="PAS-like_dom_sf"/>
</dbReference>
<evidence type="ECO:0000259" key="10">
    <source>
        <dbReference type="PROSITE" id="PS50122"/>
    </source>
</evidence>
<protein>
    <recommendedName>
        <fullName evidence="2">protein-glutamate O-methyltransferase</fullName>
        <ecNumber evidence="2">2.1.1.80</ecNumber>
    </recommendedName>
</protein>
<dbReference type="Proteomes" id="UP001217485">
    <property type="component" value="Unassembled WGS sequence"/>
</dbReference>
<dbReference type="InterPro" id="IPR000780">
    <property type="entry name" value="CheR_MeTrfase"/>
</dbReference>
<dbReference type="CDD" id="cd16434">
    <property type="entry name" value="CheB-CheR_fusion"/>
    <property type="match status" value="1"/>
</dbReference>
<dbReference type="InterPro" id="IPR036804">
    <property type="entry name" value="CheR_N_sf"/>
</dbReference>
<keyword evidence="4" id="KW-0808">Transferase</keyword>
<proteinExistence type="predicted"/>
<dbReference type="Pfam" id="PF08448">
    <property type="entry name" value="PAS_4"/>
    <property type="match status" value="1"/>
</dbReference>
<dbReference type="InterPro" id="IPR022642">
    <property type="entry name" value="CheR_C"/>
</dbReference>
<evidence type="ECO:0000256" key="7">
    <source>
        <dbReference type="SAM" id="Coils"/>
    </source>
</evidence>
<evidence type="ECO:0000259" key="11">
    <source>
        <dbReference type="PROSITE" id="PS50123"/>
    </source>
</evidence>
<gene>
    <name evidence="12" type="ORF">POL72_36400</name>
</gene>
<dbReference type="InterPro" id="IPR000014">
    <property type="entry name" value="PAS"/>
</dbReference>
<evidence type="ECO:0000256" key="3">
    <source>
        <dbReference type="ARBA" id="ARBA00022603"/>
    </source>
</evidence>
<feature type="coiled-coil region" evidence="7">
    <location>
        <begin position="706"/>
        <end position="771"/>
    </location>
</feature>
<dbReference type="SUPFAM" id="SSF55785">
    <property type="entry name" value="PYP-like sensor domain (PAS domain)"/>
    <property type="match status" value="2"/>
</dbReference>
<evidence type="ECO:0000256" key="4">
    <source>
        <dbReference type="ARBA" id="ARBA00022679"/>
    </source>
</evidence>
<dbReference type="PROSITE" id="PS50112">
    <property type="entry name" value="PAS"/>
    <property type="match status" value="1"/>
</dbReference>
<evidence type="ECO:0000256" key="2">
    <source>
        <dbReference type="ARBA" id="ARBA00012534"/>
    </source>
</evidence>
<dbReference type="Gene3D" id="3.30.450.20">
    <property type="entry name" value="PAS domain"/>
    <property type="match status" value="2"/>
</dbReference>
<dbReference type="Pfam" id="PF03705">
    <property type="entry name" value="CheR_N"/>
    <property type="match status" value="1"/>
</dbReference>
<dbReference type="SMART" id="SM00138">
    <property type="entry name" value="MeTrc"/>
    <property type="match status" value="1"/>
</dbReference>
<dbReference type="PANTHER" id="PTHR24422:SF27">
    <property type="entry name" value="PROTEIN-GLUTAMATE O-METHYLTRANSFERASE"/>
    <property type="match status" value="1"/>
</dbReference>
<dbReference type="InterPro" id="IPR035909">
    <property type="entry name" value="CheB_C"/>
</dbReference>
<dbReference type="Gene3D" id="1.10.155.10">
    <property type="entry name" value="Chemotaxis receptor methyltransferase CheR, N-terminal domain"/>
    <property type="match status" value="1"/>
</dbReference>
<accession>A0ABT5CA00</accession>
<dbReference type="InterPro" id="IPR029063">
    <property type="entry name" value="SAM-dependent_MTases_sf"/>
</dbReference>
<evidence type="ECO:0000256" key="6">
    <source>
        <dbReference type="PROSITE-ProRule" id="PRU00050"/>
    </source>
</evidence>
<evidence type="ECO:0000256" key="1">
    <source>
        <dbReference type="ARBA" id="ARBA00001541"/>
    </source>
</evidence>
<dbReference type="EC" id="2.1.1.80" evidence="2"/>
<keyword evidence="5" id="KW-0949">S-adenosyl-L-methionine</keyword>
<dbReference type="EMBL" id="JAQNDK010000004">
    <property type="protein sequence ID" value="MDC0683269.1"/>
    <property type="molecule type" value="Genomic_DNA"/>
</dbReference>
<dbReference type="InterPro" id="IPR000673">
    <property type="entry name" value="Sig_transdc_resp-reg_Me-estase"/>
</dbReference>
<comment type="caution">
    <text evidence="12">The sequence shown here is derived from an EMBL/GenBank/DDBJ whole genome shotgun (WGS) entry which is preliminary data.</text>
</comment>
<feature type="domain" description="CheR-type methyltransferase" evidence="11">
    <location>
        <begin position="256"/>
        <end position="519"/>
    </location>
</feature>
<dbReference type="SUPFAM" id="SSF52738">
    <property type="entry name" value="Methylesterase CheB, C-terminal domain"/>
    <property type="match status" value="1"/>
</dbReference>
<keyword evidence="13" id="KW-1185">Reference proteome</keyword>
<dbReference type="InterPro" id="IPR050903">
    <property type="entry name" value="Bact_Chemotaxis_MeTrfase"/>
</dbReference>
<sequence>MPEQKKSRRTQLGAPGQSDAAPQAGRASAPGRAPVPLQGAGEGAAAVEPRPEGELRFPVVCVVASAGGRNAIAELLRRLPSRDTSLSLVLIYSADPGELPLLELVAQSSPLPVTELRSGMKLAPGRVQVLPPEAQATLAGLRVDLAPRGEGGPGPGDLFLRSLAGELGSGAVAVVLSGAGSDGALGLKDVKAEGGVTFAENPRGAERPALPRSAIAAGGVDFVLSVEEIAAELVRMGRPGHVLAPWLRQGAPLGMDPDLSKLLRLLHAAVGVDFSQYKKSTLRRRIQRRMTLHRLATLQDYLEHLKAHPGEIEDLYQDLLIKVTTFFRDPGAFAALKTHVFPVLMHSRPQDSPVRIWVPGCSTGEEVYSLAISLLEFLEADATDHAIQIFGTDLSEAAIQQARAGIYIESISMDVSPSRLRRFFVRVQGGFQVNKSVRDLCVFSRHNAAADPPLLKLDFTSCRNLMIYLEPSLQRRLLQTFHQALKPTGFLLLGSSESLTATPDLFGVVDRTHRIFCKRAASEAAHSLALAAPALPGVPVVALATERPREPEGLGMDAVRREADAIVMARYAPAGVVVDEEMQIVQFRGKTGPYLEPSPGDASLHLFKMAREGLVLGIRAAIDASMSSGAMARREQIKVRQDEKIRDVDVEVWPLKVRLPQGRCFLVTFSESGAARLDRPGSDPAPSDAQKDLEIVQLRRELVTTREYLQSLIDELEATNEELLCTNDELLASNDELQRVNDALEGAHDELQSANQELTTINEELRSSNVALGLANDELRKLLGDMNIPMLMVDADLRIRRVAGAADKLLGLAASDVGRSILEVKSRSVADIAPVVAEVLGKRSTVERHVEDRDGRCYLMRARPSRTTDDEVDGAVICWLESEAPRSAARELAGARDGLSAVFEVLRHPFLLLDGELRIRAVTRRYCEQFMVPLGDIEGRSLSAIDAGWNTPQLEQQLRDVLHRRAALVDFHLEAVLAHAGRRTLSFSAFRLQADEGELPALLLVVEDRTAPEIDPAAPPGVRPARRSGPG</sequence>
<feature type="region of interest" description="Disordered" evidence="8">
    <location>
        <begin position="1"/>
        <end position="49"/>
    </location>
</feature>
<evidence type="ECO:0000259" key="9">
    <source>
        <dbReference type="PROSITE" id="PS50112"/>
    </source>
</evidence>
<dbReference type="Pfam" id="PF13596">
    <property type="entry name" value="PAS_10"/>
    <property type="match status" value="1"/>
</dbReference>
<dbReference type="SUPFAM" id="SSF53335">
    <property type="entry name" value="S-adenosyl-L-methionine-dependent methyltransferases"/>
    <property type="match status" value="1"/>
</dbReference>
<feature type="domain" description="PAS" evidence="9">
    <location>
        <begin position="775"/>
        <end position="817"/>
    </location>
</feature>
<comment type="caution">
    <text evidence="6">Lacks conserved residue(s) required for the propagation of feature annotation.</text>
</comment>
<reference evidence="12 13" key="1">
    <citation type="submission" date="2023-01" db="EMBL/GenBank/DDBJ databases">
        <title>Minimal conservation of predation-associated metabolite biosynthetic gene clusters underscores biosynthetic potential of Myxococcota including descriptions for ten novel species: Archangium lansinium sp. nov., Myxococcus landrumus sp. nov., Nannocystis bai.</title>
        <authorList>
            <person name="Ahearne A."/>
            <person name="Stevens C."/>
            <person name="Dowd S."/>
        </authorList>
    </citation>
    <scope>NUCLEOTIDE SEQUENCE [LARGE SCALE GENOMIC DNA]</scope>
    <source>
        <strain evidence="12 13">WIWO2</strain>
    </source>
</reference>
<evidence type="ECO:0000313" key="12">
    <source>
        <dbReference type="EMBL" id="MDC0683269.1"/>
    </source>
</evidence>
<comment type="catalytic activity">
    <reaction evidence="1">
        <text>L-glutamyl-[protein] + S-adenosyl-L-methionine = [protein]-L-glutamate 5-O-methyl ester + S-adenosyl-L-homocysteine</text>
        <dbReference type="Rhea" id="RHEA:24452"/>
        <dbReference type="Rhea" id="RHEA-COMP:10208"/>
        <dbReference type="Rhea" id="RHEA-COMP:10311"/>
        <dbReference type="ChEBI" id="CHEBI:29973"/>
        <dbReference type="ChEBI" id="CHEBI:57856"/>
        <dbReference type="ChEBI" id="CHEBI:59789"/>
        <dbReference type="ChEBI" id="CHEBI:82795"/>
        <dbReference type="EC" id="2.1.1.80"/>
    </reaction>
</comment>
<keyword evidence="7" id="KW-0175">Coiled coil</keyword>
<dbReference type="PANTHER" id="PTHR24422">
    <property type="entry name" value="CHEMOTAXIS PROTEIN METHYLTRANSFERASE"/>
    <property type="match status" value="1"/>
</dbReference>
<dbReference type="Gene3D" id="3.40.50.180">
    <property type="entry name" value="Methylesterase CheB, C-terminal domain"/>
    <property type="match status" value="1"/>
</dbReference>
<dbReference type="PROSITE" id="PS50123">
    <property type="entry name" value="CHER"/>
    <property type="match status" value="1"/>
</dbReference>